<evidence type="ECO:0000313" key="2">
    <source>
        <dbReference type="EMBL" id="EQD60372.1"/>
    </source>
</evidence>
<keyword evidence="2" id="KW-0378">Hydrolase</keyword>
<name>T1ASL3_9ZZZZ</name>
<dbReference type="InterPro" id="IPR001910">
    <property type="entry name" value="Inosine/uridine_hydrolase_dom"/>
</dbReference>
<feature type="non-terminal residue" evidence="2">
    <location>
        <position position="1"/>
    </location>
</feature>
<keyword evidence="2" id="KW-0326">Glycosidase</keyword>
<protein>
    <submittedName>
        <fullName evidence="2">Inosine/uridine-preferring nucleoside hydrolase domain protein</fullName>
        <ecNumber evidence="2">3.2.-.-</ecNumber>
    </submittedName>
</protein>
<dbReference type="InterPro" id="IPR052775">
    <property type="entry name" value="IUN_hydrolase"/>
</dbReference>
<reference evidence="2" key="2">
    <citation type="journal article" date="2014" name="ISME J.">
        <title>Microbial stratification in low pH oxic and suboxic macroscopic growths along an acid mine drainage.</title>
        <authorList>
            <person name="Mendez-Garcia C."/>
            <person name="Mesa V."/>
            <person name="Sprenger R.R."/>
            <person name="Richter M."/>
            <person name="Diez M.S."/>
            <person name="Solano J."/>
            <person name="Bargiela R."/>
            <person name="Golyshina O.V."/>
            <person name="Manteca A."/>
            <person name="Ramos J.L."/>
            <person name="Gallego J.R."/>
            <person name="Llorente I."/>
            <person name="Martins Dos Santos V.A."/>
            <person name="Jensen O.N."/>
            <person name="Pelaez A.I."/>
            <person name="Sanchez J."/>
            <person name="Ferrer M."/>
        </authorList>
    </citation>
    <scope>NUCLEOTIDE SEQUENCE</scope>
</reference>
<dbReference type="PANTHER" id="PTHR46190">
    <property type="entry name" value="SI:CH211-201H21.5-RELATED"/>
    <property type="match status" value="1"/>
</dbReference>
<dbReference type="Gene3D" id="3.90.245.10">
    <property type="entry name" value="Ribonucleoside hydrolase-like"/>
    <property type="match status" value="1"/>
</dbReference>
<dbReference type="Pfam" id="PF01156">
    <property type="entry name" value="IU_nuc_hydro"/>
    <property type="match status" value="1"/>
</dbReference>
<dbReference type="AlphaFoldDB" id="T1ASL3"/>
<dbReference type="EMBL" id="AUZX01007230">
    <property type="protein sequence ID" value="EQD60372.1"/>
    <property type="molecule type" value="Genomic_DNA"/>
</dbReference>
<organism evidence="2">
    <name type="scientific">mine drainage metagenome</name>
    <dbReference type="NCBI Taxonomy" id="410659"/>
    <lineage>
        <taxon>unclassified sequences</taxon>
        <taxon>metagenomes</taxon>
        <taxon>ecological metagenomes</taxon>
    </lineage>
</organism>
<comment type="caution">
    <text evidence="2">The sequence shown here is derived from an EMBL/GenBank/DDBJ whole genome shotgun (WGS) entry which is preliminary data.</text>
</comment>
<dbReference type="GO" id="GO:0016799">
    <property type="term" value="F:hydrolase activity, hydrolyzing N-glycosyl compounds"/>
    <property type="evidence" value="ECO:0007669"/>
    <property type="project" value="InterPro"/>
</dbReference>
<evidence type="ECO:0000259" key="1">
    <source>
        <dbReference type="Pfam" id="PF01156"/>
    </source>
</evidence>
<accession>T1ASL3</accession>
<dbReference type="PANTHER" id="PTHR46190:SF1">
    <property type="entry name" value="SI:CH211-201H21.5"/>
    <property type="match status" value="1"/>
</dbReference>
<gene>
    <name evidence="2" type="ORF">B1A_10153</name>
</gene>
<dbReference type="InterPro" id="IPR036452">
    <property type="entry name" value="Ribo_hydro-like"/>
</dbReference>
<dbReference type="SUPFAM" id="SSF53590">
    <property type="entry name" value="Nucleoside hydrolase"/>
    <property type="match status" value="1"/>
</dbReference>
<sequence length="104" mass="10817">GGDARAAFFAAISRKARAFNHAQRRPGIIAADALAMAVALRPELIINAEERAVAVELDGGLTRGATVVDWQRRTGAVANARIVLAVDQPGFEQLVAAALGARTG</sequence>
<feature type="domain" description="Inosine/uridine-preferring nucleoside hydrolase" evidence="1">
    <location>
        <begin position="8"/>
        <end position="92"/>
    </location>
</feature>
<dbReference type="EC" id="3.2.-.-" evidence="2"/>
<reference evidence="2" key="1">
    <citation type="submission" date="2013-08" db="EMBL/GenBank/DDBJ databases">
        <authorList>
            <person name="Mendez C."/>
            <person name="Richter M."/>
            <person name="Ferrer M."/>
            <person name="Sanchez J."/>
        </authorList>
    </citation>
    <scope>NUCLEOTIDE SEQUENCE</scope>
</reference>
<proteinExistence type="predicted"/>